<feature type="active site" description="Proton acceptor" evidence="8">
    <location>
        <position position="175"/>
    </location>
</feature>
<evidence type="ECO:0000256" key="2">
    <source>
        <dbReference type="ARBA" id="ARBA00004939"/>
    </source>
</evidence>
<dbReference type="UniPathway" id="UPA00109">
    <property type="reaction ID" value="UER00189"/>
</dbReference>
<evidence type="ECO:0000256" key="8">
    <source>
        <dbReference type="HAMAP-Rule" id="MF_00147"/>
    </source>
</evidence>
<evidence type="ECO:0000256" key="9">
    <source>
        <dbReference type="RuleBase" id="RU363013"/>
    </source>
</evidence>
<proteinExistence type="inferred from homology"/>
<comment type="function">
    <text evidence="8">Involved in the gluconeogenesis. Catalyzes stereospecifically the conversion of dihydroxyacetone phosphate (DHAP) to D-glyceraldehyde-3-phosphate (G3P).</text>
</comment>
<gene>
    <name evidence="8" type="primary">tpiA</name>
    <name evidence="10" type="ORF">FHW18_002662</name>
</gene>
<evidence type="ECO:0000256" key="7">
    <source>
        <dbReference type="ARBA" id="ARBA00023235"/>
    </source>
</evidence>
<comment type="similarity">
    <text evidence="3 8 9">Belongs to the triosephosphate isomerase family.</text>
</comment>
<reference evidence="10 11" key="1">
    <citation type="submission" date="2020-07" db="EMBL/GenBank/DDBJ databases">
        <title>Genomic Encyclopedia of Type Strains, Phase IV (KMG-V): Genome sequencing to study the core and pangenomes of soil and plant-associated prokaryotes.</title>
        <authorList>
            <person name="Whitman W."/>
        </authorList>
    </citation>
    <scope>NUCLEOTIDE SEQUENCE [LARGE SCALE GENOMIC DNA]</scope>
    <source>
        <strain evidence="10 11">SAS40</strain>
    </source>
</reference>
<keyword evidence="6 8" id="KW-0324">Glycolysis</keyword>
<feature type="binding site" evidence="8">
    <location>
        <position position="217"/>
    </location>
    <ligand>
        <name>substrate</name>
    </ligand>
</feature>
<dbReference type="HAMAP" id="MF_00147_B">
    <property type="entry name" value="TIM_B"/>
    <property type="match status" value="1"/>
</dbReference>
<accession>A0A7Y9IUQ6</accession>
<dbReference type="GO" id="GO:0006096">
    <property type="term" value="P:glycolytic process"/>
    <property type="evidence" value="ECO:0007669"/>
    <property type="project" value="UniProtKB-UniRule"/>
</dbReference>
<feature type="binding site" evidence="8">
    <location>
        <begin position="15"/>
        <end position="17"/>
    </location>
    <ligand>
        <name>substrate</name>
    </ligand>
</feature>
<keyword evidence="11" id="KW-1185">Reference proteome</keyword>
<comment type="subcellular location">
    <subcellularLocation>
        <location evidence="8 9">Cytoplasm</location>
    </subcellularLocation>
</comment>
<comment type="catalytic activity">
    <reaction evidence="8 9">
        <text>D-glyceraldehyde 3-phosphate = dihydroxyacetone phosphate</text>
        <dbReference type="Rhea" id="RHEA:18585"/>
        <dbReference type="ChEBI" id="CHEBI:57642"/>
        <dbReference type="ChEBI" id="CHEBI:59776"/>
        <dbReference type="EC" id="5.3.1.1"/>
    </reaction>
</comment>
<keyword evidence="5 8" id="KW-0963">Cytoplasm</keyword>
<keyword evidence="7 8" id="KW-0413">Isomerase</keyword>
<evidence type="ECO:0000256" key="4">
    <source>
        <dbReference type="ARBA" id="ARBA00022432"/>
    </source>
</evidence>
<dbReference type="InterPro" id="IPR000652">
    <property type="entry name" value="Triosephosphate_isomerase"/>
</dbReference>
<evidence type="ECO:0000256" key="1">
    <source>
        <dbReference type="ARBA" id="ARBA00004680"/>
    </source>
</evidence>
<evidence type="ECO:0000256" key="3">
    <source>
        <dbReference type="ARBA" id="ARBA00007422"/>
    </source>
</evidence>
<dbReference type="GO" id="GO:0006094">
    <property type="term" value="P:gluconeogenesis"/>
    <property type="evidence" value="ECO:0007669"/>
    <property type="project" value="UniProtKB-UniRule"/>
</dbReference>
<dbReference type="GO" id="GO:0005829">
    <property type="term" value="C:cytosol"/>
    <property type="evidence" value="ECO:0007669"/>
    <property type="project" value="TreeGrafter"/>
</dbReference>
<name>A0A7Y9IUQ6_9BURK</name>
<dbReference type="PANTHER" id="PTHR21139:SF42">
    <property type="entry name" value="TRIOSEPHOSPHATE ISOMERASE"/>
    <property type="match status" value="1"/>
</dbReference>
<comment type="subunit">
    <text evidence="8 9">Homodimer.</text>
</comment>
<dbReference type="SUPFAM" id="SSF51351">
    <property type="entry name" value="Triosephosphate isomerase (TIM)"/>
    <property type="match status" value="1"/>
</dbReference>
<sequence length="260" mass="27108">MTTTQQNIRRLVLGNWKMHGELAANAQLLSAIRSGWNQSSNAAACDVGVCVPFPYLSQAESALHGSDIAWGAQDISRFDKGAYTGEVSGTMLADFGCRYVLVGHSERRSMHAESSDVVADKAKAALAAGLTPVVCIGESLEERESGRFLDVIHAQLAPVLALGSEAVSRMVLAYEPVWAIGTGKTASPEQAQEVHAAIRAALVAVKCPGVRILYGGSVKAANAATLFAQADIDGGLIGGAALVADEFLRIAEAGASTRSL</sequence>
<dbReference type="AlphaFoldDB" id="A0A7Y9IUQ6"/>
<organism evidence="10 11">
    <name type="scientific">Pigmentiphaga litoralis</name>
    <dbReference type="NCBI Taxonomy" id="516702"/>
    <lineage>
        <taxon>Bacteria</taxon>
        <taxon>Pseudomonadati</taxon>
        <taxon>Pseudomonadota</taxon>
        <taxon>Betaproteobacteria</taxon>
        <taxon>Burkholderiales</taxon>
        <taxon>Alcaligenaceae</taxon>
        <taxon>Pigmentiphaga</taxon>
    </lineage>
</organism>
<dbReference type="RefSeq" id="WP_179587004.1">
    <property type="nucleotide sequence ID" value="NZ_JACBYR010000001.1"/>
</dbReference>
<comment type="caution">
    <text evidence="10">The sequence shown here is derived from an EMBL/GenBank/DDBJ whole genome shotgun (WGS) entry which is preliminary data.</text>
</comment>
<dbReference type="CDD" id="cd00311">
    <property type="entry name" value="TIM"/>
    <property type="match status" value="1"/>
</dbReference>
<dbReference type="PANTHER" id="PTHR21139">
    <property type="entry name" value="TRIOSEPHOSPHATE ISOMERASE"/>
    <property type="match status" value="1"/>
</dbReference>
<feature type="binding site" evidence="8">
    <location>
        <position position="181"/>
    </location>
    <ligand>
        <name>substrate</name>
    </ligand>
</feature>
<dbReference type="UniPathway" id="UPA00138"/>
<comment type="pathway">
    <text evidence="2">Carbohydrate metabolism; erythritol degradation.</text>
</comment>
<dbReference type="GO" id="GO:0046166">
    <property type="term" value="P:glyceraldehyde-3-phosphate biosynthetic process"/>
    <property type="evidence" value="ECO:0007669"/>
    <property type="project" value="TreeGrafter"/>
</dbReference>
<protein>
    <recommendedName>
        <fullName evidence="8 9">Triosephosphate isomerase</fullName>
        <shortName evidence="8">TIM</shortName>
        <shortName evidence="8">TPI</shortName>
        <ecNumber evidence="8 9">5.3.1.1</ecNumber>
    </recommendedName>
    <alternativeName>
        <fullName evidence="8">Triose-phosphate isomerase</fullName>
    </alternativeName>
</protein>
<dbReference type="PROSITE" id="PS00171">
    <property type="entry name" value="TIM_1"/>
    <property type="match status" value="1"/>
</dbReference>
<dbReference type="InterPro" id="IPR013785">
    <property type="entry name" value="Aldolase_TIM"/>
</dbReference>
<feature type="active site" description="Electrophile" evidence="8">
    <location>
        <position position="104"/>
    </location>
</feature>
<comment type="pathway">
    <text evidence="1 8 9">Carbohydrate degradation; glycolysis; D-glyceraldehyde 3-phosphate from glycerone phosphate: step 1/1.</text>
</comment>
<dbReference type="Gene3D" id="3.20.20.70">
    <property type="entry name" value="Aldolase class I"/>
    <property type="match status" value="1"/>
</dbReference>
<dbReference type="FunFam" id="3.20.20.70:FF:000016">
    <property type="entry name" value="Triosephosphate isomerase"/>
    <property type="match status" value="1"/>
</dbReference>
<dbReference type="Proteomes" id="UP000542125">
    <property type="component" value="Unassembled WGS sequence"/>
</dbReference>
<dbReference type="NCBIfam" id="TIGR00419">
    <property type="entry name" value="tim"/>
    <property type="match status" value="1"/>
</dbReference>
<evidence type="ECO:0000256" key="6">
    <source>
        <dbReference type="ARBA" id="ARBA00023152"/>
    </source>
</evidence>
<dbReference type="GO" id="GO:0019563">
    <property type="term" value="P:glycerol catabolic process"/>
    <property type="evidence" value="ECO:0007669"/>
    <property type="project" value="TreeGrafter"/>
</dbReference>
<feature type="binding site" evidence="8">
    <location>
        <begin position="238"/>
        <end position="239"/>
    </location>
    <ligand>
        <name>substrate</name>
    </ligand>
</feature>
<dbReference type="InterPro" id="IPR020861">
    <property type="entry name" value="Triosephosphate_isomerase_AS"/>
</dbReference>
<evidence type="ECO:0000256" key="5">
    <source>
        <dbReference type="ARBA" id="ARBA00022490"/>
    </source>
</evidence>
<keyword evidence="4 8" id="KW-0312">Gluconeogenesis</keyword>
<dbReference type="EC" id="5.3.1.1" evidence="8 9"/>
<dbReference type="GO" id="GO:0004807">
    <property type="term" value="F:triose-phosphate isomerase activity"/>
    <property type="evidence" value="ECO:0007669"/>
    <property type="project" value="UniProtKB-UniRule"/>
</dbReference>
<dbReference type="PROSITE" id="PS51440">
    <property type="entry name" value="TIM_2"/>
    <property type="match status" value="1"/>
</dbReference>
<comment type="pathway">
    <text evidence="8 9">Carbohydrate biosynthesis; gluconeogenesis.</text>
</comment>
<dbReference type="Pfam" id="PF00121">
    <property type="entry name" value="TIM"/>
    <property type="match status" value="1"/>
</dbReference>
<evidence type="ECO:0000313" key="11">
    <source>
        <dbReference type="Proteomes" id="UP000542125"/>
    </source>
</evidence>
<dbReference type="InterPro" id="IPR035990">
    <property type="entry name" value="TIM_sf"/>
</dbReference>
<dbReference type="InterPro" id="IPR022896">
    <property type="entry name" value="TrioseP_Isoase_bac/euk"/>
</dbReference>
<evidence type="ECO:0000313" key="10">
    <source>
        <dbReference type="EMBL" id="NYE83391.1"/>
    </source>
</evidence>
<dbReference type="EMBL" id="JACBYR010000001">
    <property type="protein sequence ID" value="NYE83391.1"/>
    <property type="molecule type" value="Genomic_DNA"/>
</dbReference>